<sequence>MEEDSEASNNNDVGNNHPEETQEELREKNSAALLLVTMKYLIVDEQTSISLEALKTEALCQQWMKWMRIIQNCHQEWFGSTLPELGNPIDGLTPPKLPPIKVLEELIGECGVPFEKQLTDTDVNKGPGRLSISKELFKKFVKPLMMSDEERRSLKHGQETQVDVYGSKEIRTPPPNPNPNLLLQIPTHKIFLAAITSLPPLSVVPPLSSEPKPKSTRRRLLRRPLRVDRDYDSRESEKPYECASVKILKKLTMEDNSEANNKNNNGVGNNHPVVASALSAARHVVLDDEISTSLEALTNQFLGQQWVNGSESFKTAIKKGLVPNISELGKPIDGFIPPKLPPVDALEGLIGECGMPFEKQLTDTDMSTHQGRLSIPQELVEKFVNPLMSEEERRSLKRGEKIQVTAYGSKGIEYPMKFKFRASSKTHVLISGWNEFCVGNKFKARHDWVTVWAFRHKETEKLCFVMMARRFQTNRLVRPPQKKRKGDEMNK</sequence>
<evidence type="ECO:0000256" key="1">
    <source>
        <dbReference type="ARBA" id="ARBA00004123"/>
    </source>
</evidence>
<organism evidence="8 9">
    <name type="scientific">Actinidia rufa</name>
    <dbReference type="NCBI Taxonomy" id="165716"/>
    <lineage>
        <taxon>Eukaryota</taxon>
        <taxon>Viridiplantae</taxon>
        <taxon>Streptophyta</taxon>
        <taxon>Embryophyta</taxon>
        <taxon>Tracheophyta</taxon>
        <taxon>Spermatophyta</taxon>
        <taxon>Magnoliopsida</taxon>
        <taxon>eudicotyledons</taxon>
        <taxon>Gunneridae</taxon>
        <taxon>Pentapetalae</taxon>
        <taxon>asterids</taxon>
        <taxon>Ericales</taxon>
        <taxon>Actinidiaceae</taxon>
        <taxon>Actinidia</taxon>
    </lineage>
</organism>
<dbReference type="SMART" id="SM01019">
    <property type="entry name" value="B3"/>
    <property type="match status" value="1"/>
</dbReference>
<feature type="domain" description="TF-B3" evidence="7">
    <location>
        <begin position="358"/>
        <end position="470"/>
    </location>
</feature>
<dbReference type="AlphaFoldDB" id="A0A7J0DSH9"/>
<keyword evidence="4" id="KW-0804">Transcription</keyword>
<dbReference type="OrthoDB" id="668173at2759"/>
<dbReference type="CDD" id="cd10017">
    <property type="entry name" value="B3_DNA"/>
    <property type="match status" value="1"/>
</dbReference>
<evidence type="ECO:0000313" key="8">
    <source>
        <dbReference type="EMBL" id="GFS41235.1"/>
    </source>
</evidence>
<accession>A0A7J0DSH9</accession>
<evidence type="ECO:0000259" key="7">
    <source>
        <dbReference type="PROSITE" id="PS50863"/>
    </source>
</evidence>
<dbReference type="InterPro" id="IPR003340">
    <property type="entry name" value="B3_DNA-bd"/>
</dbReference>
<keyword evidence="9" id="KW-1185">Reference proteome</keyword>
<dbReference type="EMBL" id="BJWL01000368">
    <property type="protein sequence ID" value="GFS41235.1"/>
    <property type="molecule type" value="Genomic_DNA"/>
</dbReference>
<proteinExistence type="predicted"/>
<dbReference type="SUPFAM" id="SSF101936">
    <property type="entry name" value="DNA-binding pseudobarrel domain"/>
    <property type="match status" value="1"/>
</dbReference>
<keyword evidence="3" id="KW-0238">DNA-binding</keyword>
<evidence type="ECO:0000313" key="9">
    <source>
        <dbReference type="Proteomes" id="UP000585474"/>
    </source>
</evidence>
<dbReference type="PANTHER" id="PTHR31541">
    <property type="entry name" value="B3 DOMAIN PLANT PROTEIN-RELATED"/>
    <property type="match status" value="1"/>
</dbReference>
<evidence type="ECO:0000256" key="5">
    <source>
        <dbReference type="ARBA" id="ARBA00023242"/>
    </source>
</evidence>
<gene>
    <name evidence="8" type="ORF">Acr_00g0073180</name>
</gene>
<dbReference type="PROSITE" id="PS50863">
    <property type="entry name" value="B3"/>
    <property type="match status" value="1"/>
</dbReference>
<dbReference type="PANTHER" id="PTHR31541:SF28">
    <property type="entry name" value="TF-B3 DOMAIN-CONTAINING PROTEIN"/>
    <property type="match status" value="1"/>
</dbReference>
<dbReference type="GO" id="GO:0005634">
    <property type="term" value="C:nucleus"/>
    <property type="evidence" value="ECO:0007669"/>
    <property type="project" value="UniProtKB-SubCell"/>
</dbReference>
<evidence type="ECO:0000256" key="2">
    <source>
        <dbReference type="ARBA" id="ARBA00023015"/>
    </source>
</evidence>
<name>A0A7J0DSH9_9ERIC</name>
<feature type="region of interest" description="Disordered" evidence="6">
    <location>
        <begin position="1"/>
        <end position="26"/>
    </location>
</feature>
<dbReference type="Pfam" id="PF02362">
    <property type="entry name" value="B3"/>
    <property type="match status" value="1"/>
</dbReference>
<reference evidence="9" key="1">
    <citation type="submission" date="2019-07" db="EMBL/GenBank/DDBJ databases">
        <title>De Novo Assembly of kiwifruit Actinidia rufa.</title>
        <authorList>
            <person name="Sugita-Konishi S."/>
            <person name="Sato K."/>
            <person name="Mori E."/>
            <person name="Abe Y."/>
            <person name="Kisaki G."/>
            <person name="Hamano K."/>
            <person name="Suezawa K."/>
            <person name="Otani M."/>
            <person name="Fukuda T."/>
            <person name="Manabe T."/>
            <person name="Gomi K."/>
            <person name="Tabuchi M."/>
            <person name="Akimitsu K."/>
            <person name="Kataoka I."/>
        </authorList>
    </citation>
    <scope>NUCLEOTIDE SEQUENCE [LARGE SCALE GENOMIC DNA]</scope>
    <source>
        <strain evidence="9">cv. Fuchu</strain>
    </source>
</reference>
<dbReference type="Gene3D" id="2.40.330.10">
    <property type="entry name" value="DNA-binding pseudobarrel domain"/>
    <property type="match status" value="1"/>
</dbReference>
<dbReference type="Proteomes" id="UP000585474">
    <property type="component" value="Unassembled WGS sequence"/>
</dbReference>
<dbReference type="InterPro" id="IPR015300">
    <property type="entry name" value="DNA-bd_pseudobarrel_sf"/>
</dbReference>
<dbReference type="GO" id="GO:0003677">
    <property type="term" value="F:DNA binding"/>
    <property type="evidence" value="ECO:0007669"/>
    <property type="project" value="UniProtKB-KW"/>
</dbReference>
<evidence type="ECO:0000256" key="4">
    <source>
        <dbReference type="ARBA" id="ARBA00023163"/>
    </source>
</evidence>
<dbReference type="InterPro" id="IPR005508">
    <property type="entry name" value="At2g31720-like"/>
</dbReference>
<keyword evidence="2" id="KW-0805">Transcription regulation</keyword>
<protein>
    <recommendedName>
        <fullName evidence="7">TF-B3 domain-containing protein</fullName>
    </recommendedName>
</protein>
<feature type="compositionally biased region" description="Basic and acidic residues" evidence="6">
    <location>
        <begin position="17"/>
        <end position="26"/>
    </location>
</feature>
<evidence type="ECO:0000256" key="6">
    <source>
        <dbReference type="SAM" id="MobiDB-lite"/>
    </source>
</evidence>
<comment type="subcellular location">
    <subcellularLocation>
        <location evidence="1">Nucleus</location>
    </subcellularLocation>
</comment>
<evidence type="ECO:0000256" key="3">
    <source>
        <dbReference type="ARBA" id="ARBA00023125"/>
    </source>
</evidence>
<comment type="caution">
    <text evidence="8">The sequence shown here is derived from an EMBL/GenBank/DDBJ whole genome shotgun (WGS) entry which is preliminary data.</text>
</comment>
<keyword evidence="5" id="KW-0539">Nucleus</keyword>